<keyword evidence="3 10" id="KW-1134">Transmembrane beta strand</keyword>
<evidence type="ECO:0000256" key="1">
    <source>
        <dbReference type="ARBA" id="ARBA00004571"/>
    </source>
</evidence>
<dbReference type="InterPro" id="IPR039426">
    <property type="entry name" value="TonB-dep_rcpt-like"/>
</dbReference>
<dbReference type="GO" id="GO:0009279">
    <property type="term" value="C:cell outer membrane"/>
    <property type="evidence" value="ECO:0007669"/>
    <property type="project" value="UniProtKB-SubCell"/>
</dbReference>
<gene>
    <name evidence="15" type="ORF">TH63_17830</name>
</gene>
<dbReference type="InterPro" id="IPR012910">
    <property type="entry name" value="Plug_dom"/>
</dbReference>
<sequence length="1015" mass="109574">MKEIIRLTLFVLSLLVAQAGFAQSRTITGRVTSADDGSGMPGVSVVVKGTTVGASTNGEGNYSIEAAPGNVLVYTFIGMVPQERTVGTSNTINVVLRSDAKALDEVVVTAFGVEQEKRALGFSVQEVQAKEITESQQANIVNALQGKVAGVQITNSGGAPGASAIMLIRGGTSLSGNNQPLYVVDGVPIDNSTPVTQGGLNAGTAPASNRAIDINPEDIESLTVLKGPAAAALYGLRAASGVVVITTKKGSAGATKISYSNSFSFDKVNRLPELQSTYKQGEQGLFDATSNDSWGPRFEPNETVYDNVESIFKRAFTQKHDLTINGGNDKTTFYGSASHYDQGGIVDNTSLERNTFRLTAETKAGEKLRVGGTANYIKTGREYVSQGSSNGVMGAVYWPRNDDMSNYLNPNGSQRTFPGMDNPHWGVQNKPITSDVDRVMAVGHVMYDPFEFLNITYRLGTDYYTDNFKSVRMPGTTIVGEEKGALSQSTTNSQITTSTLLVTGKKSFGESFNTSLTLGHNTEDSYRQTTNWYGRNFIDPGFAGINNVVQTDRTISQSIAKRRIIGVFADLNLDWKGIAFLNFRGRNDWSSTLPVNARSFFYPAVSTSIVVTDLLEELGITSGEGIVSFGKLRASWARVGKDAPPHVLATTLATATNTFTIAPRGFISNANDYYGNPALKPEFTNSIEFGADVRFLRNRLGLDFTYYKTSTDEQILGTRTPPSSGAFLAYLNGGQIDNEGVEFMLNTQPVTRDNFSWALDFNFAKNTATVKDLPGTLDRVELSDAWAANNVAQGAAFLNGSLFGINGNVWKRNAQGQLLLDPNGYPQVQSLLQSIGDRNPDWTGGITNTLTYKTLSLSFMWDVRIGGDIYNATENVLVRSGLSTKTLARGETRVFEGIIESTGQPNTKPVVLNQNYYQTIYPFQGYDFVEDGSWTRLRYITLTYSLPKSFIEKTPIKGLQVFGTGRNLILITDYSGVDPEVSGSGAGVGGSGSFGFDNLGVPATKGFDIGLKLTL</sequence>
<comment type="subcellular location">
    <subcellularLocation>
        <location evidence="1 10">Cell outer membrane</location>
        <topology evidence="1 10">Multi-pass membrane protein</topology>
    </subcellularLocation>
</comment>
<keyword evidence="7 10" id="KW-0472">Membrane</keyword>
<evidence type="ECO:0000313" key="15">
    <source>
        <dbReference type="EMBL" id="AKQ47078.1"/>
    </source>
</evidence>
<evidence type="ECO:0000256" key="9">
    <source>
        <dbReference type="ARBA" id="ARBA00023237"/>
    </source>
</evidence>
<dbReference type="Gene3D" id="2.170.130.10">
    <property type="entry name" value="TonB-dependent receptor, plug domain"/>
    <property type="match status" value="1"/>
</dbReference>
<keyword evidence="8" id="KW-0675">Receptor</keyword>
<dbReference type="KEGG" id="ruf:TH63_17830"/>
<dbReference type="InterPro" id="IPR008969">
    <property type="entry name" value="CarboxyPept-like_regulatory"/>
</dbReference>
<reference evidence="15 16" key="1">
    <citation type="submission" date="2015-01" db="EMBL/GenBank/DDBJ databases">
        <title>Rufibacter sp./DG31D/ whole genome sequencing.</title>
        <authorList>
            <person name="Kim M.K."/>
            <person name="Srinivasan S."/>
            <person name="Lee J.-J."/>
        </authorList>
    </citation>
    <scope>NUCLEOTIDE SEQUENCE [LARGE SCALE GENOMIC DNA]</scope>
    <source>
        <strain evidence="15 16">DG31D</strain>
    </source>
</reference>
<evidence type="ECO:0000256" key="12">
    <source>
        <dbReference type="SAM" id="SignalP"/>
    </source>
</evidence>
<dbReference type="PATRIC" id="fig|1379910.4.peg.3886"/>
<evidence type="ECO:0000259" key="13">
    <source>
        <dbReference type="Pfam" id="PF00593"/>
    </source>
</evidence>
<evidence type="ECO:0000256" key="7">
    <source>
        <dbReference type="ARBA" id="ARBA00023136"/>
    </source>
</evidence>
<dbReference type="PANTHER" id="PTHR30069:SF29">
    <property type="entry name" value="HEMOGLOBIN AND HEMOGLOBIN-HAPTOGLOBIN-BINDING PROTEIN 1-RELATED"/>
    <property type="match status" value="1"/>
</dbReference>
<dbReference type="PROSITE" id="PS52016">
    <property type="entry name" value="TONB_DEPENDENT_REC_3"/>
    <property type="match status" value="1"/>
</dbReference>
<accession>A0A0H4VP50</accession>
<name>A0A0H4VP50_9BACT</name>
<evidence type="ECO:0000256" key="6">
    <source>
        <dbReference type="ARBA" id="ARBA00023077"/>
    </source>
</evidence>
<dbReference type="Pfam" id="PF07715">
    <property type="entry name" value="Plug"/>
    <property type="match status" value="1"/>
</dbReference>
<keyword evidence="16" id="KW-1185">Reference proteome</keyword>
<keyword evidence="4 10" id="KW-0812">Transmembrane</keyword>
<proteinExistence type="inferred from homology"/>
<protein>
    <recommendedName>
        <fullName evidence="17">SusC/RagA family TonB-linked outer membrane protein</fullName>
    </recommendedName>
</protein>
<evidence type="ECO:0000256" key="4">
    <source>
        <dbReference type="ARBA" id="ARBA00022692"/>
    </source>
</evidence>
<dbReference type="GO" id="GO:0015344">
    <property type="term" value="F:siderophore uptake transmembrane transporter activity"/>
    <property type="evidence" value="ECO:0007669"/>
    <property type="project" value="TreeGrafter"/>
</dbReference>
<dbReference type="InterPro" id="IPR023997">
    <property type="entry name" value="TonB-dep_OMP_SusC/RagA_CS"/>
</dbReference>
<evidence type="ECO:0008006" key="17">
    <source>
        <dbReference type="Google" id="ProtNLM"/>
    </source>
</evidence>
<dbReference type="InterPro" id="IPR036942">
    <property type="entry name" value="Beta-barrel_TonB_sf"/>
</dbReference>
<dbReference type="GO" id="GO:0044718">
    <property type="term" value="P:siderophore transmembrane transport"/>
    <property type="evidence" value="ECO:0007669"/>
    <property type="project" value="TreeGrafter"/>
</dbReference>
<keyword evidence="2 10" id="KW-0813">Transport</keyword>
<dbReference type="EMBL" id="CP010777">
    <property type="protein sequence ID" value="AKQ47078.1"/>
    <property type="molecule type" value="Genomic_DNA"/>
</dbReference>
<evidence type="ECO:0000259" key="14">
    <source>
        <dbReference type="Pfam" id="PF07715"/>
    </source>
</evidence>
<evidence type="ECO:0000256" key="5">
    <source>
        <dbReference type="ARBA" id="ARBA00022729"/>
    </source>
</evidence>
<organism evidence="15 16">
    <name type="scientific">Rufibacter radiotolerans</name>
    <dbReference type="NCBI Taxonomy" id="1379910"/>
    <lineage>
        <taxon>Bacteria</taxon>
        <taxon>Pseudomonadati</taxon>
        <taxon>Bacteroidota</taxon>
        <taxon>Cytophagia</taxon>
        <taxon>Cytophagales</taxon>
        <taxon>Hymenobacteraceae</taxon>
        <taxon>Rufibacter</taxon>
    </lineage>
</organism>
<dbReference type="NCBIfam" id="TIGR04057">
    <property type="entry name" value="SusC_RagA_signa"/>
    <property type="match status" value="1"/>
</dbReference>
<dbReference type="PANTHER" id="PTHR30069">
    <property type="entry name" value="TONB-DEPENDENT OUTER MEMBRANE RECEPTOR"/>
    <property type="match status" value="1"/>
</dbReference>
<dbReference type="InterPro" id="IPR000531">
    <property type="entry name" value="Beta-barrel_TonB"/>
</dbReference>
<dbReference type="InterPro" id="IPR023996">
    <property type="entry name" value="TonB-dep_OMP_SusC/RagA"/>
</dbReference>
<feature type="domain" description="TonB-dependent receptor-like beta-barrel" evidence="13">
    <location>
        <begin position="395"/>
        <end position="861"/>
    </location>
</feature>
<dbReference type="STRING" id="1379910.TH63_17830"/>
<dbReference type="Pfam" id="PF00593">
    <property type="entry name" value="TonB_dep_Rec_b-barrel"/>
    <property type="match status" value="1"/>
</dbReference>
<keyword evidence="9 10" id="KW-0998">Cell outer membrane</keyword>
<dbReference type="SUPFAM" id="SSF56935">
    <property type="entry name" value="Porins"/>
    <property type="match status" value="1"/>
</dbReference>
<dbReference type="NCBIfam" id="TIGR04056">
    <property type="entry name" value="OMP_RagA_SusC"/>
    <property type="match status" value="1"/>
</dbReference>
<dbReference type="SUPFAM" id="SSF49464">
    <property type="entry name" value="Carboxypeptidase regulatory domain-like"/>
    <property type="match status" value="1"/>
</dbReference>
<dbReference type="Pfam" id="PF13715">
    <property type="entry name" value="CarbopepD_reg_2"/>
    <property type="match status" value="1"/>
</dbReference>
<feature type="chain" id="PRO_5005211986" description="SusC/RagA family TonB-linked outer membrane protein" evidence="12">
    <location>
        <begin position="23"/>
        <end position="1015"/>
    </location>
</feature>
<dbReference type="AlphaFoldDB" id="A0A0H4VP50"/>
<dbReference type="InterPro" id="IPR037066">
    <property type="entry name" value="Plug_dom_sf"/>
</dbReference>
<evidence type="ECO:0000256" key="10">
    <source>
        <dbReference type="PROSITE-ProRule" id="PRU01360"/>
    </source>
</evidence>
<keyword evidence="5 12" id="KW-0732">Signal</keyword>
<dbReference type="OrthoDB" id="9768177at2"/>
<evidence type="ECO:0000256" key="8">
    <source>
        <dbReference type="ARBA" id="ARBA00023170"/>
    </source>
</evidence>
<evidence type="ECO:0000256" key="11">
    <source>
        <dbReference type="RuleBase" id="RU003357"/>
    </source>
</evidence>
<feature type="signal peptide" evidence="12">
    <location>
        <begin position="1"/>
        <end position="22"/>
    </location>
</feature>
<feature type="domain" description="TonB-dependent receptor plug" evidence="14">
    <location>
        <begin position="117"/>
        <end position="242"/>
    </location>
</feature>
<comment type="similarity">
    <text evidence="10 11">Belongs to the TonB-dependent receptor family.</text>
</comment>
<dbReference type="RefSeq" id="WP_048922136.1">
    <property type="nucleotide sequence ID" value="NZ_CP010777.1"/>
</dbReference>
<evidence type="ECO:0000256" key="2">
    <source>
        <dbReference type="ARBA" id="ARBA00022448"/>
    </source>
</evidence>
<keyword evidence="6 11" id="KW-0798">TonB box</keyword>
<evidence type="ECO:0000256" key="3">
    <source>
        <dbReference type="ARBA" id="ARBA00022452"/>
    </source>
</evidence>
<evidence type="ECO:0000313" key="16">
    <source>
        <dbReference type="Proteomes" id="UP000036458"/>
    </source>
</evidence>
<dbReference type="Proteomes" id="UP000036458">
    <property type="component" value="Chromosome"/>
</dbReference>
<dbReference type="Gene3D" id="2.60.40.1120">
    <property type="entry name" value="Carboxypeptidase-like, regulatory domain"/>
    <property type="match status" value="1"/>
</dbReference>
<dbReference type="Gene3D" id="2.40.170.20">
    <property type="entry name" value="TonB-dependent receptor, beta-barrel domain"/>
    <property type="match status" value="1"/>
</dbReference>